<evidence type="ECO:0000256" key="1">
    <source>
        <dbReference type="SAM" id="MobiDB-lite"/>
    </source>
</evidence>
<proteinExistence type="predicted"/>
<protein>
    <submittedName>
        <fullName evidence="2">Uncharacterized protein</fullName>
    </submittedName>
</protein>
<dbReference type="Proteomes" id="UP001418222">
    <property type="component" value="Unassembled WGS sequence"/>
</dbReference>
<keyword evidence="3" id="KW-1185">Reference proteome</keyword>
<gene>
    <name evidence="2" type="ORF">KSP39_PZI012189</name>
</gene>
<feature type="region of interest" description="Disordered" evidence="1">
    <location>
        <begin position="1"/>
        <end position="132"/>
    </location>
</feature>
<reference evidence="2 3" key="1">
    <citation type="journal article" date="2022" name="Nat. Plants">
        <title>Genomes of leafy and leafless Platanthera orchids illuminate the evolution of mycoheterotrophy.</title>
        <authorList>
            <person name="Li M.H."/>
            <person name="Liu K.W."/>
            <person name="Li Z."/>
            <person name="Lu H.C."/>
            <person name="Ye Q.L."/>
            <person name="Zhang D."/>
            <person name="Wang J.Y."/>
            <person name="Li Y.F."/>
            <person name="Zhong Z.M."/>
            <person name="Liu X."/>
            <person name="Yu X."/>
            <person name="Liu D.K."/>
            <person name="Tu X.D."/>
            <person name="Liu B."/>
            <person name="Hao Y."/>
            <person name="Liao X.Y."/>
            <person name="Jiang Y.T."/>
            <person name="Sun W.H."/>
            <person name="Chen J."/>
            <person name="Chen Y.Q."/>
            <person name="Ai Y."/>
            <person name="Zhai J.W."/>
            <person name="Wu S.S."/>
            <person name="Zhou Z."/>
            <person name="Hsiao Y.Y."/>
            <person name="Wu W.L."/>
            <person name="Chen Y.Y."/>
            <person name="Lin Y.F."/>
            <person name="Hsu J.L."/>
            <person name="Li C.Y."/>
            <person name="Wang Z.W."/>
            <person name="Zhao X."/>
            <person name="Zhong W.Y."/>
            <person name="Ma X.K."/>
            <person name="Ma L."/>
            <person name="Huang J."/>
            <person name="Chen G.Z."/>
            <person name="Huang M.Z."/>
            <person name="Huang L."/>
            <person name="Peng D.H."/>
            <person name="Luo Y.B."/>
            <person name="Zou S.Q."/>
            <person name="Chen S.P."/>
            <person name="Lan S."/>
            <person name="Tsai W.C."/>
            <person name="Van de Peer Y."/>
            <person name="Liu Z.J."/>
        </authorList>
    </citation>
    <scope>NUCLEOTIDE SEQUENCE [LARGE SCALE GENOMIC DNA]</scope>
    <source>
        <strain evidence="2">Lor287</strain>
    </source>
</reference>
<organism evidence="2 3">
    <name type="scientific">Platanthera zijinensis</name>
    <dbReference type="NCBI Taxonomy" id="2320716"/>
    <lineage>
        <taxon>Eukaryota</taxon>
        <taxon>Viridiplantae</taxon>
        <taxon>Streptophyta</taxon>
        <taxon>Embryophyta</taxon>
        <taxon>Tracheophyta</taxon>
        <taxon>Spermatophyta</taxon>
        <taxon>Magnoliopsida</taxon>
        <taxon>Liliopsida</taxon>
        <taxon>Asparagales</taxon>
        <taxon>Orchidaceae</taxon>
        <taxon>Orchidoideae</taxon>
        <taxon>Orchideae</taxon>
        <taxon>Orchidinae</taxon>
        <taxon>Platanthera</taxon>
    </lineage>
</organism>
<evidence type="ECO:0000313" key="3">
    <source>
        <dbReference type="Proteomes" id="UP001418222"/>
    </source>
</evidence>
<dbReference type="AlphaFoldDB" id="A0AAP0BEZ9"/>
<name>A0AAP0BEZ9_9ASPA</name>
<comment type="caution">
    <text evidence="2">The sequence shown here is derived from an EMBL/GenBank/DDBJ whole genome shotgun (WGS) entry which is preliminary data.</text>
</comment>
<dbReference type="EMBL" id="JBBWWQ010000010">
    <property type="protein sequence ID" value="KAK8936652.1"/>
    <property type="molecule type" value="Genomic_DNA"/>
</dbReference>
<evidence type="ECO:0000313" key="2">
    <source>
        <dbReference type="EMBL" id="KAK8936652.1"/>
    </source>
</evidence>
<sequence>MMAVPAEERSGVAARAGKWGEGGSGRAVERKLSERLEGEMAWRLPVPVGQQGHPDLGDKEATRSGQPERRGGRGPPARFQETLPRSGRPGSHLIWAARGKGGVPPSVAEGGRLDPSGRDASWSPKSHTEDGDQFSGVVAVESQKWKPGSNPSDSFTIKISHLETPPLSQVTLYHPLPPKDPHFKRFFYSCWHVFSVFVKMDTHSRDFLLFNSNTCWHFFSVFVKMPE</sequence>
<feature type="compositionally biased region" description="Basic and acidic residues" evidence="1">
    <location>
        <begin position="55"/>
        <end position="71"/>
    </location>
</feature>
<accession>A0AAP0BEZ9</accession>
<feature type="compositionally biased region" description="Basic and acidic residues" evidence="1">
    <location>
        <begin position="1"/>
        <end position="10"/>
    </location>
</feature>
<feature type="compositionally biased region" description="Basic and acidic residues" evidence="1">
    <location>
        <begin position="27"/>
        <end position="40"/>
    </location>
</feature>